<keyword evidence="10" id="KW-0804">Transcription</keyword>
<dbReference type="Gene3D" id="3.30.1490.190">
    <property type="match status" value="1"/>
</dbReference>
<accession>A0ABT5YYL1</accession>
<evidence type="ECO:0000256" key="5">
    <source>
        <dbReference type="ARBA" id="ARBA00022491"/>
    </source>
</evidence>
<dbReference type="Pfam" id="PF01475">
    <property type="entry name" value="FUR"/>
    <property type="match status" value="1"/>
</dbReference>
<reference evidence="12 13" key="1">
    <citation type="submission" date="2023-03" db="EMBL/GenBank/DDBJ databases">
        <title>Draft genome sequence of type strain Streptomyces ferralitis JCM 14344.</title>
        <authorList>
            <person name="Klaysubun C."/>
            <person name="Duangmal K."/>
        </authorList>
    </citation>
    <scope>NUCLEOTIDE SEQUENCE [LARGE SCALE GENOMIC DNA]</scope>
    <source>
        <strain evidence="12 13">JCM 14344</strain>
    </source>
</reference>
<dbReference type="InterPro" id="IPR043135">
    <property type="entry name" value="Fur_C"/>
</dbReference>
<proteinExistence type="inferred from homology"/>
<dbReference type="EMBL" id="JARHTQ010000007">
    <property type="protein sequence ID" value="MDF2256691.1"/>
    <property type="molecule type" value="Genomic_DNA"/>
</dbReference>
<comment type="similarity">
    <text evidence="2">Belongs to the Fur family.</text>
</comment>
<evidence type="ECO:0000256" key="6">
    <source>
        <dbReference type="ARBA" id="ARBA00022723"/>
    </source>
</evidence>
<gene>
    <name evidence="12" type="ORF">P2L57_13415</name>
</gene>
<comment type="subunit">
    <text evidence="3">Homodimer.</text>
</comment>
<dbReference type="PANTHER" id="PTHR33202">
    <property type="entry name" value="ZINC UPTAKE REGULATION PROTEIN"/>
    <property type="match status" value="1"/>
</dbReference>
<evidence type="ECO:0000256" key="7">
    <source>
        <dbReference type="ARBA" id="ARBA00022833"/>
    </source>
</evidence>
<comment type="caution">
    <text evidence="12">The sequence shown here is derived from an EMBL/GenBank/DDBJ whole genome shotgun (WGS) entry which is preliminary data.</text>
</comment>
<evidence type="ECO:0000256" key="10">
    <source>
        <dbReference type="ARBA" id="ARBA00023163"/>
    </source>
</evidence>
<feature type="compositionally biased region" description="Basic and acidic residues" evidence="11">
    <location>
        <begin position="156"/>
        <end position="169"/>
    </location>
</feature>
<evidence type="ECO:0000313" key="12">
    <source>
        <dbReference type="EMBL" id="MDF2256691.1"/>
    </source>
</evidence>
<dbReference type="Gene3D" id="1.10.10.10">
    <property type="entry name" value="Winged helix-like DNA-binding domain superfamily/Winged helix DNA-binding domain"/>
    <property type="match status" value="1"/>
</dbReference>
<evidence type="ECO:0000256" key="3">
    <source>
        <dbReference type="ARBA" id="ARBA00011738"/>
    </source>
</evidence>
<dbReference type="InterPro" id="IPR002481">
    <property type="entry name" value="FUR"/>
</dbReference>
<keyword evidence="9" id="KW-0238">DNA-binding</keyword>
<dbReference type="CDD" id="cd07153">
    <property type="entry name" value="Fur_like"/>
    <property type="match status" value="1"/>
</dbReference>
<sequence>MGGRTADKPPRGPAQVRTTWQRTAVLRVLAGCQDFVSAQELHGLLAAAGSGVGLTTVYRALRDLETAGRVDVVRDDAGERLYRRRVSDGHRHYLICRCCGRSQPVASEVVEEWADRVGEGAGFAAVQHTVELTGICADCLPTVDNGEPPCRSAPTRHGDYRTHSNREET</sequence>
<dbReference type="InterPro" id="IPR036390">
    <property type="entry name" value="WH_DNA-bd_sf"/>
</dbReference>
<evidence type="ECO:0000256" key="1">
    <source>
        <dbReference type="ARBA" id="ARBA00004496"/>
    </source>
</evidence>
<keyword evidence="5" id="KW-0678">Repressor</keyword>
<evidence type="ECO:0000256" key="9">
    <source>
        <dbReference type="ARBA" id="ARBA00023125"/>
    </source>
</evidence>
<evidence type="ECO:0000256" key="4">
    <source>
        <dbReference type="ARBA" id="ARBA00022490"/>
    </source>
</evidence>
<keyword evidence="4" id="KW-0963">Cytoplasm</keyword>
<protein>
    <submittedName>
        <fullName evidence="12">Transcriptional repressor</fullName>
    </submittedName>
</protein>
<evidence type="ECO:0000256" key="11">
    <source>
        <dbReference type="SAM" id="MobiDB-lite"/>
    </source>
</evidence>
<keyword evidence="8" id="KW-0805">Transcription regulation</keyword>
<comment type="subcellular location">
    <subcellularLocation>
        <location evidence="1">Cytoplasm</location>
    </subcellularLocation>
</comment>
<evidence type="ECO:0000256" key="8">
    <source>
        <dbReference type="ARBA" id="ARBA00023015"/>
    </source>
</evidence>
<organism evidence="12 13">
    <name type="scientific">Streptantibioticus ferralitis</name>
    <dbReference type="NCBI Taxonomy" id="236510"/>
    <lineage>
        <taxon>Bacteria</taxon>
        <taxon>Bacillati</taxon>
        <taxon>Actinomycetota</taxon>
        <taxon>Actinomycetes</taxon>
        <taxon>Kitasatosporales</taxon>
        <taxon>Streptomycetaceae</taxon>
        <taxon>Streptantibioticus</taxon>
    </lineage>
</organism>
<name>A0ABT5YYL1_9ACTN</name>
<evidence type="ECO:0000313" key="13">
    <source>
        <dbReference type="Proteomes" id="UP001220022"/>
    </source>
</evidence>
<dbReference type="Proteomes" id="UP001220022">
    <property type="component" value="Unassembled WGS sequence"/>
</dbReference>
<keyword evidence="13" id="KW-1185">Reference proteome</keyword>
<evidence type="ECO:0000256" key="2">
    <source>
        <dbReference type="ARBA" id="ARBA00007957"/>
    </source>
</evidence>
<keyword evidence="7" id="KW-0862">Zinc</keyword>
<keyword evidence="6" id="KW-0479">Metal-binding</keyword>
<dbReference type="SUPFAM" id="SSF46785">
    <property type="entry name" value="Winged helix' DNA-binding domain"/>
    <property type="match status" value="1"/>
</dbReference>
<dbReference type="PANTHER" id="PTHR33202:SF2">
    <property type="entry name" value="FERRIC UPTAKE REGULATION PROTEIN"/>
    <property type="match status" value="1"/>
</dbReference>
<dbReference type="RefSeq" id="WP_275813339.1">
    <property type="nucleotide sequence ID" value="NZ_BAAANM010000001.1"/>
</dbReference>
<dbReference type="InterPro" id="IPR036388">
    <property type="entry name" value="WH-like_DNA-bd_sf"/>
</dbReference>
<feature type="region of interest" description="Disordered" evidence="11">
    <location>
        <begin position="147"/>
        <end position="169"/>
    </location>
</feature>